<protein>
    <submittedName>
        <fullName evidence="2">Purine-binding chemotaxis protein CheW</fullName>
    </submittedName>
</protein>
<dbReference type="Proteomes" id="UP000327030">
    <property type="component" value="Chromosome 1"/>
</dbReference>
<dbReference type="PANTHER" id="PTHR22617">
    <property type="entry name" value="CHEMOTAXIS SENSOR HISTIDINE KINASE-RELATED"/>
    <property type="match status" value="1"/>
</dbReference>
<dbReference type="RefSeq" id="WP_151624913.1">
    <property type="nucleotide sequence ID" value="NZ_CP043028.1"/>
</dbReference>
<dbReference type="Gene3D" id="2.40.50.180">
    <property type="entry name" value="CheA-289, Domain 4"/>
    <property type="match status" value="1"/>
</dbReference>
<accession>A0A5P6VT66</accession>
<proteinExistence type="predicted"/>
<name>A0A5P6VT66_PSEXY</name>
<dbReference type="GO" id="GO:0005829">
    <property type="term" value="C:cytosol"/>
    <property type="evidence" value="ECO:0007669"/>
    <property type="project" value="TreeGrafter"/>
</dbReference>
<gene>
    <name evidence="2" type="ORF">FXF36_13410</name>
</gene>
<dbReference type="InterPro" id="IPR002545">
    <property type="entry name" value="CheW-lke_dom"/>
</dbReference>
<evidence type="ECO:0000313" key="2">
    <source>
        <dbReference type="EMBL" id="QFJ55806.1"/>
    </source>
</evidence>
<dbReference type="InterPro" id="IPR039315">
    <property type="entry name" value="CheW"/>
</dbReference>
<dbReference type="OrthoDB" id="9794382at2"/>
<dbReference type="Pfam" id="PF01584">
    <property type="entry name" value="CheW"/>
    <property type="match status" value="1"/>
</dbReference>
<dbReference type="KEGG" id="pxv:FXF36_13410"/>
<evidence type="ECO:0000259" key="1">
    <source>
        <dbReference type="PROSITE" id="PS50851"/>
    </source>
</evidence>
<sequence length="150" mass="17310">MNDLMVMNKTEDEEKQFIVFRINKEYFGMDIFDINSIIMMPEITKMPKAPEYMQGVINLRGHVVPIMSLRKRMNYGEENITKDSRIIIVNLENDELMGVIVDDVKEVMNIPTSEIVESSPFVKKEDSFISGVGKKDDELISIFEVEKLIA</sequence>
<dbReference type="InterPro" id="IPR036061">
    <property type="entry name" value="CheW-like_dom_sf"/>
</dbReference>
<dbReference type="SMART" id="SM00260">
    <property type="entry name" value="CheW"/>
    <property type="match status" value="1"/>
</dbReference>
<dbReference type="GO" id="GO:0006935">
    <property type="term" value="P:chemotaxis"/>
    <property type="evidence" value="ECO:0007669"/>
    <property type="project" value="InterPro"/>
</dbReference>
<dbReference type="AlphaFoldDB" id="A0A5P6VT66"/>
<dbReference type="EMBL" id="CP043028">
    <property type="protein sequence ID" value="QFJ55806.1"/>
    <property type="molecule type" value="Genomic_DNA"/>
</dbReference>
<evidence type="ECO:0000313" key="3">
    <source>
        <dbReference type="Proteomes" id="UP000327030"/>
    </source>
</evidence>
<dbReference type="PANTHER" id="PTHR22617:SF41">
    <property type="entry name" value="CHEMOTAXIS SIGNAL TRANSDUCTION SYSTEM ADAPTOR PROTEIN CHEW"/>
    <property type="match status" value="1"/>
</dbReference>
<organism evidence="2 3">
    <name type="scientific">Pseudobutyrivibrio xylanivorans</name>
    <dbReference type="NCBI Taxonomy" id="185007"/>
    <lineage>
        <taxon>Bacteria</taxon>
        <taxon>Bacillati</taxon>
        <taxon>Bacillota</taxon>
        <taxon>Clostridia</taxon>
        <taxon>Lachnospirales</taxon>
        <taxon>Lachnospiraceae</taxon>
        <taxon>Pseudobutyrivibrio</taxon>
    </lineage>
</organism>
<dbReference type="GO" id="GO:0007165">
    <property type="term" value="P:signal transduction"/>
    <property type="evidence" value="ECO:0007669"/>
    <property type="project" value="InterPro"/>
</dbReference>
<dbReference type="PROSITE" id="PS50851">
    <property type="entry name" value="CHEW"/>
    <property type="match status" value="1"/>
</dbReference>
<feature type="domain" description="CheW-like" evidence="1">
    <location>
        <begin position="14"/>
        <end position="150"/>
    </location>
</feature>
<reference evidence="3" key="1">
    <citation type="submission" date="2019-08" db="EMBL/GenBank/DDBJ databases">
        <title>Complete Genome Sequence of the Polysaccharide-Degrading Rumen Bacterium Pseudobutyrivibrio xylanivorans MA3014.</title>
        <authorList>
            <person name="Palevich N."/>
            <person name="Maclean P.H."/>
            <person name="Kelly W.J."/>
            <person name="Leahy S.C."/>
            <person name="Rakonjac J."/>
            <person name="Attwood G.T."/>
        </authorList>
    </citation>
    <scope>NUCLEOTIDE SEQUENCE [LARGE SCALE GENOMIC DNA]</scope>
    <source>
        <strain evidence="3">MA3014</strain>
    </source>
</reference>
<dbReference type="Gene3D" id="2.30.30.40">
    <property type="entry name" value="SH3 Domains"/>
    <property type="match status" value="1"/>
</dbReference>
<dbReference type="SUPFAM" id="SSF50341">
    <property type="entry name" value="CheW-like"/>
    <property type="match status" value="1"/>
</dbReference>